<dbReference type="InterPro" id="IPR007889">
    <property type="entry name" value="HTH_Psq"/>
</dbReference>
<dbReference type="Pfam" id="PF04218">
    <property type="entry name" value="CENP-B_N"/>
    <property type="match status" value="1"/>
</dbReference>
<proteinExistence type="predicted"/>
<reference evidence="2" key="1">
    <citation type="submission" date="2021-06" db="EMBL/GenBank/DDBJ databases">
        <authorList>
            <person name="Kallberg Y."/>
            <person name="Tangrot J."/>
            <person name="Rosling A."/>
        </authorList>
    </citation>
    <scope>NUCLEOTIDE SEQUENCE</scope>
    <source>
        <strain evidence="2">IN212</strain>
    </source>
</reference>
<evidence type="ECO:0000313" key="3">
    <source>
        <dbReference type="Proteomes" id="UP000789396"/>
    </source>
</evidence>
<dbReference type="OrthoDB" id="2433406at2759"/>
<organism evidence="2 3">
    <name type="scientific">Racocetra fulgida</name>
    <dbReference type="NCBI Taxonomy" id="60492"/>
    <lineage>
        <taxon>Eukaryota</taxon>
        <taxon>Fungi</taxon>
        <taxon>Fungi incertae sedis</taxon>
        <taxon>Mucoromycota</taxon>
        <taxon>Glomeromycotina</taxon>
        <taxon>Glomeromycetes</taxon>
        <taxon>Diversisporales</taxon>
        <taxon>Gigasporaceae</taxon>
        <taxon>Racocetra</taxon>
    </lineage>
</organism>
<protein>
    <submittedName>
        <fullName evidence="2">15664_t:CDS:1</fullName>
    </submittedName>
</protein>
<sequence length="121" mass="13401">MVHKKDKKDKTTQNGAVKEALKFIKDSLNDPKPSSKRSIARDFGIPESTLRHAILNSGPLNCPEPNKVLTDHEEEQLVGYCLNMQRIGFGLSKSGVNFCVLKIICKNGHPHSFNESGPDQS</sequence>
<feature type="domain" description="HTH psq-type" evidence="1">
    <location>
        <begin position="33"/>
        <end position="52"/>
    </location>
</feature>
<name>A0A9N9BN31_9GLOM</name>
<dbReference type="Proteomes" id="UP000789396">
    <property type="component" value="Unassembled WGS sequence"/>
</dbReference>
<dbReference type="EMBL" id="CAJVPZ010006128">
    <property type="protein sequence ID" value="CAG8569825.1"/>
    <property type="molecule type" value="Genomic_DNA"/>
</dbReference>
<gene>
    <name evidence="2" type="ORF">RFULGI_LOCUS5407</name>
</gene>
<evidence type="ECO:0000313" key="2">
    <source>
        <dbReference type="EMBL" id="CAG8569825.1"/>
    </source>
</evidence>
<dbReference type="GO" id="GO:0003677">
    <property type="term" value="F:DNA binding"/>
    <property type="evidence" value="ECO:0007669"/>
    <property type="project" value="InterPro"/>
</dbReference>
<keyword evidence="3" id="KW-1185">Reference proteome</keyword>
<accession>A0A9N9BN31</accession>
<comment type="caution">
    <text evidence="2">The sequence shown here is derived from an EMBL/GenBank/DDBJ whole genome shotgun (WGS) entry which is preliminary data.</text>
</comment>
<evidence type="ECO:0000259" key="1">
    <source>
        <dbReference type="Pfam" id="PF04218"/>
    </source>
</evidence>
<dbReference type="AlphaFoldDB" id="A0A9N9BN31"/>